<organism evidence="2 3">
    <name type="scientific">Thalassospira aquimaris</name>
    <dbReference type="NCBI Taxonomy" id="3037796"/>
    <lineage>
        <taxon>Bacteria</taxon>
        <taxon>Pseudomonadati</taxon>
        <taxon>Pseudomonadota</taxon>
        <taxon>Alphaproteobacteria</taxon>
        <taxon>Rhodospirillales</taxon>
        <taxon>Thalassospiraceae</taxon>
        <taxon>Thalassospira</taxon>
    </lineage>
</organism>
<feature type="transmembrane region" description="Helical" evidence="1">
    <location>
        <begin position="7"/>
        <end position="26"/>
    </location>
</feature>
<keyword evidence="1" id="KW-0472">Membrane</keyword>
<dbReference type="EMBL" id="JARSBO010000004">
    <property type="protein sequence ID" value="MDG4719345.1"/>
    <property type="molecule type" value="Genomic_DNA"/>
</dbReference>
<evidence type="ECO:0000313" key="2">
    <source>
        <dbReference type="EMBL" id="MDG4719345.1"/>
    </source>
</evidence>
<keyword evidence="3" id="KW-1185">Reference proteome</keyword>
<gene>
    <name evidence="2" type="ORF">P7680_10070</name>
</gene>
<dbReference type="Proteomes" id="UP001529180">
    <property type="component" value="Unassembled WGS sequence"/>
</dbReference>
<accession>A0ABT6GB95</accession>
<proteinExistence type="predicted"/>
<feature type="transmembrane region" description="Helical" evidence="1">
    <location>
        <begin position="46"/>
        <end position="68"/>
    </location>
</feature>
<protein>
    <submittedName>
        <fullName evidence="2">Uncharacterized protein</fullName>
    </submittedName>
</protein>
<sequence length="105" mass="11433">MPHKKGLRIGLTILSVLGAVMSMPLVMFSPMMFDAPGSDENPLAQFLFFSVLAFPLLCLMGGILPWMFKRHPKSIWLYGLTGLGILLLISAVTLLEVACSGDFSC</sequence>
<comment type="caution">
    <text evidence="2">The sequence shown here is derived from an EMBL/GenBank/DDBJ whole genome shotgun (WGS) entry which is preliminary data.</text>
</comment>
<keyword evidence="1" id="KW-0812">Transmembrane</keyword>
<feature type="transmembrane region" description="Helical" evidence="1">
    <location>
        <begin position="75"/>
        <end position="95"/>
    </location>
</feature>
<keyword evidence="1" id="KW-1133">Transmembrane helix</keyword>
<name>A0ABT6GB95_9PROT</name>
<evidence type="ECO:0000256" key="1">
    <source>
        <dbReference type="SAM" id="Phobius"/>
    </source>
</evidence>
<dbReference type="RefSeq" id="WP_258547946.1">
    <property type="nucleotide sequence ID" value="NZ_JARSBO010000004.1"/>
</dbReference>
<evidence type="ECO:0000313" key="3">
    <source>
        <dbReference type="Proteomes" id="UP001529180"/>
    </source>
</evidence>
<reference evidence="2 3" key="1">
    <citation type="submission" date="2023-03" db="EMBL/GenBank/DDBJ databases">
        <title>Strain FZY0004 represents a novel species in the genus Thalassospira isolated from seawater.</title>
        <authorList>
            <person name="Fu Z.-Y."/>
        </authorList>
    </citation>
    <scope>NUCLEOTIDE SEQUENCE [LARGE SCALE GENOMIC DNA]</scope>
    <source>
        <strain evidence="2 3">FZY0004</strain>
    </source>
</reference>